<reference evidence="3" key="1">
    <citation type="submission" date="2020-12" db="EMBL/GenBank/DDBJ databases">
        <title>Sedimentitalea sp. nov., isolated from sand in Incheon.</title>
        <authorList>
            <person name="Kim W."/>
        </authorList>
    </citation>
    <scope>NUCLEOTIDE SEQUENCE</scope>
    <source>
        <strain evidence="3">CAU 1593</strain>
    </source>
</reference>
<keyword evidence="4" id="KW-1185">Reference proteome</keyword>
<dbReference type="InterPro" id="IPR055642">
    <property type="entry name" value="DUF7218"/>
</dbReference>
<dbReference type="AlphaFoldDB" id="A0A8J7ILL4"/>
<proteinExistence type="predicted"/>
<sequence length="86" mass="9616">MPNKDMSSIKDEDTYEALRDKGYSKEKSARIANAQASSDQSPSEKGGKAPPYEDWTKDELYDRAQEVGIDGRSDMTKDELIEALRG</sequence>
<dbReference type="InterPro" id="IPR011112">
    <property type="entry name" value="Rho-like_N"/>
</dbReference>
<evidence type="ECO:0000313" key="3">
    <source>
        <dbReference type="EMBL" id="MBJ6370216.1"/>
    </source>
</evidence>
<gene>
    <name evidence="3" type="ORF">JF290_01645</name>
</gene>
<dbReference type="EMBL" id="JAELVR010000001">
    <property type="protein sequence ID" value="MBJ6370216.1"/>
    <property type="molecule type" value="Genomic_DNA"/>
</dbReference>
<organism evidence="3 4">
    <name type="scientific">Sedimentitalea arenosa</name>
    <dbReference type="NCBI Taxonomy" id="2798803"/>
    <lineage>
        <taxon>Bacteria</taxon>
        <taxon>Pseudomonadati</taxon>
        <taxon>Pseudomonadota</taxon>
        <taxon>Alphaproteobacteria</taxon>
        <taxon>Rhodobacterales</taxon>
        <taxon>Paracoccaceae</taxon>
        <taxon>Sedimentitalea</taxon>
    </lineage>
</organism>
<comment type="caution">
    <text evidence="3">The sequence shown here is derived from an EMBL/GenBank/DDBJ whole genome shotgun (WGS) entry which is preliminary data.</text>
</comment>
<protein>
    <submittedName>
        <fullName evidence="3">Rho termination factor N-terminal domain-containing protein</fullName>
    </submittedName>
</protein>
<evidence type="ECO:0000259" key="2">
    <source>
        <dbReference type="Pfam" id="PF07498"/>
    </source>
</evidence>
<name>A0A8J7ILL4_9RHOB</name>
<dbReference type="Pfam" id="PF23855">
    <property type="entry name" value="DUF7218"/>
    <property type="match status" value="1"/>
</dbReference>
<evidence type="ECO:0000256" key="1">
    <source>
        <dbReference type="SAM" id="MobiDB-lite"/>
    </source>
</evidence>
<accession>A0A8J7ILL4</accession>
<dbReference type="Proteomes" id="UP000619079">
    <property type="component" value="Unassembled WGS sequence"/>
</dbReference>
<dbReference type="GO" id="GO:0006353">
    <property type="term" value="P:DNA-templated transcription termination"/>
    <property type="evidence" value="ECO:0007669"/>
    <property type="project" value="InterPro"/>
</dbReference>
<dbReference type="RefSeq" id="WP_199022983.1">
    <property type="nucleotide sequence ID" value="NZ_JAELVR010000001.1"/>
</dbReference>
<feature type="compositionally biased region" description="Basic and acidic residues" evidence="1">
    <location>
        <begin position="7"/>
        <end position="29"/>
    </location>
</feature>
<feature type="compositionally biased region" description="Polar residues" evidence="1">
    <location>
        <begin position="34"/>
        <end position="43"/>
    </location>
</feature>
<dbReference type="Pfam" id="PF07498">
    <property type="entry name" value="Rho_N"/>
    <property type="match status" value="1"/>
</dbReference>
<feature type="domain" description="Rho termination factor-like N-terminal" evidence="2">
    <location>
        <begin position="58"/>
        <end position="84"/>
    </location>
</feature>
<evidence type="ECO:0000313" key="4">
    <source>
        <dbReference type="Proteomes" id="UP000619079"/>
    </source>
</evidence>
<feature type="region of interest" description="Disordered" evidence="1">
    <location>
        <begin position="1"/>
        <end position="59"/>
    </location>
</feature>